<dbReference type="WBParaSite" id="TCONS_00004398.p1">
    <property type="protein sequence ID" value="TCONS_00004398.p1"/>
    <property type="gene ID" value="XLOC_001783"/>
</dbReference>
<dbReference type="AlphaFoldDB" id="A0AAF5CZE6"/>
<keyword evidence="1" id="KW-1185">Reference proteome</keyword>
<sequence>CGTFLLLIRITFEPQLIETFVVSSIVDLLWCSTGAGFGAHWRLNSFSNNADYDKGFIGCCSTGTDTGEWRLFWKKLEDVPILQLNLKHRSFSVMGWKITWKLLWKELAAVGLLELNRERVNFSFRRNSFRINASYDSETSMEAVVEGIGGCCFTGAGSKTCKLFLGGIHLELILVTIVKPELMLVTIKNPAIVTVVLEAVIQLELNLENKDFSGEKLRIMEAVAEGIEYCCSTEAVSKTCKLFFFGGIHLAIMLITIKNPEFSHCYRFFGGCYSTGAKCGEWRLFWKKLEDSELKTVIQLELNLEHESCCGRSLEVVALLELNRKRVNFFLEGIHLELMLVTIVKPGMFFCFELLRWNLDIIVAVFEAVSMEAVVEGIGGCCSTGALSKTCKLFFFGGIHSELMLVTIVTPEFRYYCCCFGGCCSTGTDSEALKLFCHGLELLLYRKCGSLELNLKRLNCFSFGRNLELMLATINSPEFSRCYRCFRGCCSTGIDSGEWRFFWKKLEDVPIPQLNLKHRSFYVMELMLVTIVKPEFRHYYCCFGGCCSTGTDSEVLNLFYKKLEDVPILQLSRKHRSFSVMDYYSTGTESRAWKLLWKELEAVALLELYRKRVNFFFWRNSFRINASYDSETKHYCCCFGGCCLTGTDSEALRLFWKKLEDSMKAVVRRIGDCCSTEAVSKTCKFFSWRNSFSNNSNYDKESSHCYRCFGGCYSTGAECGEWRLFWKKVEDSMEAVVKGVGGCCSTGAESKTCKLFFGRNSFRINASYDSETRRNLFGSNANYNRESRHYYCCFGGYCSTGTESETLKLLWRNLRMNSFRINLGHDKEFKYVFLFRSTALQFRHYYCCSGENPGLWRLFWGELDTVLQLEPNLGNGSSFGIEFKGCCSTGAESKHGGSSRAKKKLWFY</sequence>
<dbReference type="Proteomes" id="UP000035681">
    <property type="component" value="Unplaced"/>
</dbReference>
<protein>
    <submittedName>
        <fullName evidence="2">Uncharacterized protein</fullName>
    </submittedName>
</protein>
<name>A0AAF5CZE6_STRER</name>
<organism evidence="1 2">
    <name type="scientific">Strongyloides stercoralis</name>
    <name type="common">Threadworm</name>
    <dbReference type="NCBI Taxonomy" id="6248"/>
    <lineage>
        <taxon>Eukaryota</taxon>
        <taxon>Metazoa</taxon>
        <taxon>Ecdysozoa</taxon>
        <taxon>Nematoda</taxon>
        <taxon>Chromadorea</taxon>
        <taxon>Rhabditida</taxon>
        <taxon>Tylenchina</taxon>
        <taxon>Panagrolaimomorpha</taxon>
        <taxon>Strongyloidoidea</taxon>
        <taxon>Strongyloididae</taxon>
        <taxon>Strongyloides</taxon>
    </lineage>
</organism>
<evidence type="ECO:0000313" key="2">
    <source>
        <dbReference type="WBParaSite" id="TCONS_00004398.p1"/>
    </source>
</evidence>
<accession>A0AAF5CZE6</accession>
<evidence type="ECO:0000313" key="1">
    <source>
        <dbReference type="Proteomes" id="UP000035681"/>
    </source>
</evidence>
<reference evidence="2" key="1">
    <citation type="submission" date="2024-02" db="UniProtKB">
        <authorList>
            <consortium name="WormBaseParasite"/>
        </authorList>
    </citation>
    <scope>IDENTIFICATION</scope>
</reference>
<proteinExistence type="predicted"/>